<dbReference type="PANTHER" id="PTHR31806:SF1">
    <property type="entry name" value="PURINE-CYTOSINE PERMEASE FCY2-RELATED"/>
    <property type="match status" value="1"/>
</dbReference>
<evidence type="ECO:0000256" key="3">
    <source>
        <dbReference type="ARBA" id="ARBA00022448"/>
    </source>
</evidence>
<evidence type="ECO:0000313" key="11">
    <source>
        <dbReference type="Proteomes" id="UP000290365"/>
    </source>
</evidence>
<dbReference type="CDD" id="cd11484">
    <property type="entry name" value="SLC-NCS1sbd_CobB-like"/>
    <property type="match status" value="1"/>
</dbReference>
<evidence type="ECO:0000256" key="6">
    <source>
        <dbReference type="ARBA" id="ARBA00022989"/>
    </source>
</evidence>
<feature type="transmembrane region" description="Helical" evidence="9">
    <location>
        <begin position="126"/>
        <end position="150"/>
    </location>
</feature>
<accession>A0A4P6K3B0</accession>
<feature type="transmembrane region" description="Helical" evidence="9">
    <location>
        <begin position="198"/>
        <end position="219"/>
    </location>
</feature>
<evidence type="ECO:0000256" key="9">
    <source>
        <dbReference type="SAM" id="Phobius"/>
    </source>
</evidence>
<feature type="transmembrane region" description="Helical" evidence="9">
    <location>
        <begin position="424"/>
        <end position="446"/>
    </location>
</feature>
<evidence type="ECO:0000256" key="1">
    <source>
        <dbReference type="ARBA" id="ARBA00004141"/>
    </source>
</evidence>
<feature type="transmembrane region" description="Helical" evidence="9">
    <location>
        <begin position="61"/>
        <end position="86"/>
    </location>
</feature>
<protein>
    <submittedName>
        <fullName evidence="10">Cytosine permease</fullName>
    </submittedName>
</protein>
<dbReference type="Gene3D" id="1.10.4160.10">
    <property type="entry name" value="Hydantoin permease"/>
    <property type="match status" value="1"/>
</dbReference>
<proteinExistence type="inferred from homology"/>
<feature type="transmembrane region" description="Helical" evidence="9">
    <location>
        <begin position="225"/>
        <end position="247"/>
    </location>
</feature>
<evidence type="ECO:0000256" key="5">
    <source>
        <dbReference type="ARBA" id="ARBA00022692"/>
    </source>
</evidence>
<dbReference type="GO" id="GO:0005886">
    <property type="term" value="C:plasma membrane"/>
    <property type="evidence" value="ECO:0007669"/>
    <property type="project" value="TreeGrafter"/>
</dbReference>
<dbReference type="AlphaFoldDB" id="A0A4P6K3B0"/>
<reference evidence="10 11" key="1">
    <citation type="submission" date="2019-01" db="EMBL/GenBank/DDBJ databases">
        <title>Ktedonosporobacter rubrisoli SCAWS-G2.</title>
        <authorList>
            <person name="Huang Y."/>
            <person name="Yan B."/>
        </authorList>
    </citation>
    <scope>NUCLEOTIDE SEQUENCE [LARGE SCALE GENOMIC DNA]</scope>
    <source>
        <strain evidence="10 11">SCAWS-G2</strain>
    </source>
</reference>
<sequence>MQRCYIICNKRFYVVCFLIKEVSLMASDTVTVPELGQGIEKHGIERVSPDARSHVRIFDNFTMWLSANLVISTVALGALAVPVFGLGFWESLIAIIIFNVLGVLPVAFFATLGPKLGLRQMTISRFSFGWVGAMVMACFNVAACIGWSAVNVIVGGQLVEALSGGAVPRWVGILVIAILTTIVSIYGYQYVHRYERFAWIPMAIIFIAMFFIAAPRMSIVPAPAFGIASVASFVSFGGAIYGFATGWSSYAADYNVNQPEETPARRIFWLTFFGVTIPCILLETLGMGLTTVAAYHNKGGGDLLAAVVSPLGGFGTLLLVLLALSVIANNIPNDYSLGLTVQVYGHRFQRVNRAVWTLIGAVIYILIAIPAANNFNSTLDNFLLLVAYWLGPWAIILVVEHFVFRRGKYPVEAWNTRSKLPVGWAALVSMAIGLVGVYLGAAQSLFVGPIAALFNRPFGMDIGFELGVVFAGIAYFFLRRIELRSAER</sequence>
<organism evidence="10 11">
    <name type="scientific">Ktedonosporobacter rubrisoli</name>
    <dbReference type="NCBI Taxonomy" id="2509675"/>
    <lineage>
        <taxon>Bacteria</taxon>
        <taxon>Bacillati</taxon>
        <taxon>Chloroflexota</taxon>
        <taxon>Ktedonobacteria</taxon>
        <taxon>Ktedonobacterales</taxon>
        <taxon>Ktedonosporobacteraceae</taxon>
        <taxon>Ktedonosporobacter</taxon>
    </lineage>
</organism>
<feature type="transmembrane region" description="Helical" evidence="9">
    <location>
        <begin position="458"/>
        <end position="478"/>
    </location>
</feature>
<feature type="transmembrane region" description="Helical" evidence="9">
    <location>
        <begin position="267"/>
        <end position="295"/>
    </location>
</feature>
<keyword evidence="11" id="KW-1185">Reference proteome</keyword>
<gene>
    <name evidence="10" type="ORF">EPA93_44945</name>
</gene>
<feature type="transmembrane region" description="Helical" evidence="9">
    <location>
        <begin position="382"/>
        <end position="403"/>
    </location>
</feature>
<keyword evidence="7 8" id="KW-0472">Membrane</keyword>
<evidence type="ECO:0000256" key="7">
    <source>
        <dbReference type="ARBA" id="ARBA00023136"/>
    </source>
</evidence>
<keyword evidence="5 9" id="KW-0812">Transmembrane</keyword>
<comment type="similarity">
    <text evidence="2 8">Belongs to the purine-cytosine permease (2.A.39) family.</text>
</comment>
<evidence type="ECO:0000256" key="4">
    <source>
        <dbReference type="ARBA" id="ARBA00022553"/>
    </source>
</evidence>
<dbReference type="Proteomes" id="UP000290365">
    <property type="component" value="Chromosome"/>
</dbReference>
<evidence type="ECO:0000256" key="8">
    <source>
        <dbReference type="PIRNR" id="PIRNR002744"/>
    </source>
</evidence>
<keyword evidence="4" id="KW-0597">Phosphoprotein</keyword>
<dbReference type="InterPro" id="IPR001248">
    <property type="entry name" value="Pur-cyt_permease"/>
</dbReference>
<feature type="transmembrane region" description="Helical" evidence="9">
    <location>
        <begin position="92"/>
        <end position="114"/>
    </location>
</feature>
<name>A0A4P6K3B0_KTERU</name>
<dbReference type="PIRSF" id="PIRSF002744">
    <property type="entry name" value="Pur-cyt_permease"/>
    <property type="match status" value="1"/>
</dbReference>
<feature type="transmembrane region" description="Helical" evidence="9">
    <location>
        <begin position="351"/>
        <end position="370"/>
    </location>
</feature>
<dbReference type="OrthoDB" id="9780088at2"/>
<dbReference type="FunFam" id="1.10.4160.10:FF:000002">
    <property type="entry name" value="Purine-cytosine permease fcyB"/>
    <property type="match status" value="1"/>
</dbReference>
<dbReference type="InterPro" id="IPR026030">
    <property type="entry name" value="Pur-cyt_permease_Fcy2/21/22"/>
</dbReference>
<evidence type="ECO:0000256" key="2">
    <source>
        <dbReference type="ARBA" id="ARBA00008974"/>
    </source>
</evidence>
<keyword evidence="3 8" id="KW-0813">Transport</keyword>
<feature type="transmembrane region" description="Helical" evidence="9">
    <location>
        <begin position="307"/>
        <end position="331"/>
    </location>
</feature>
<dbReference type="Pfam" id="PF02133">
    <property type="entry name" value="Transp_cyt_pur"/>
    <property type="match status" value="1"/>
</dbReference>
<feature type="transmembrane region" description="Helical" evidence="9">
    <location>
        <begin position="170"/>
        <end position="191"/>
    </location>
</feature>
<dbReference type="GO" id="GO:0022857">
    <property type="term" value="F:transmembrane transporter activity"/>
    <property type="evidence" value="ECO:0007669"/>
    <property type="project" value="InterPro"/>
</dbReference>
<dbReference type="PANTHER" id="PTHR31806">
    <property type="entry name" value="PURINE-CYTOSINE PERMEASE FCY2-RELATED"/>
    <property type="match status" value="1"/>
</dbReference>
<dbReference type="KEGG" id="kbs:EPA93_44945"/>
<keyword evidence="6 9" id="KW-1133">Transmembrane helix</keyword>
<evidence type="ECO:0000313" key="10">
    <source>
        <dbReference type="EMBL" id="QBD82737.1"/>
    </source>
</evidence>
<comment type="subcellular location">
    <subcellularLocation>
        <location evidence="1">Membrane</location>
        <topology evidence="1">Multi-pass membrane protein</topology>
    </subcellularLocation>
</comment>
<dbReference type="EMBL" id="CP035758">
    <property type="protein sequence ID" value="QBD82737.1"/>
    <property type="molecule type" value="Genomic_DNA"/>
</dbReference>